<gene>
    <name evidence="2" type="ORF">MTR67_030843</name>
</gene>
<dbReference type="SUPFAM" id="SSF53474">
    <property type="entry name" value="alpha/beta-Hydrolases"/>
    <property type="match status" value="1"/>
</dbReference>
<accession>A0AAF0ZF72</accession>
<keyword evidence="1" id="KW-0472">Membrane</keyword>
<feature type="transmembrane region" description="Helical" evidence="1">
    <location>
        <begin position="30"/>
        <end position="52"/>
    </location>
</feature>
<name>A0AAF0ZF72_SOLVR</name>
<dbReference type="InterPro" id="IPR029058">
    <property type="entry name" value="AB_hydrolase_fold"/>
</dbReference>
<dbReference type="GO" id="GO:0009507">
    <property type="term" value="C:chloroplast"/>
    <property type="evidence" value="ECO:0007669"/>
    <property type="project" value="TreeGrafter"/>
</dbReference>
<protein>
    <submittedName>
        <fullName evidence="2">Uncharacterized protein</fullName>
    </submittedName>
</protein>
<organism evidence="2 3">
    <name type="scientific">Solanum verrucosum</name>
    <dbReference type="NCBI Taxonomy" id="315347"/>
    <lineage>
        <taxon>Eukaryota</taxon>
        <taxon>Viridiplantae</taxon>
        <taxon>Streptophyta</taxon>
        <taxon>Embryophyta</taxon>
        <taxon>Tracheophyta</taxon>
        <taxon>Spermatophyta</taxon>
        <taxon>Magnoliopsida</taxon>
        <taxon>eudicotyledons</taxon>
        <taxon>Gunneridae</taxon>
        <taxon>Pentapetalae</taxon>
        <taxon>asterids</taxon>
        <taxon>lamiids</taxon>
        <taxon>Solanales</taxon>
        <taxon>Solanaceae</taxon>
        <taxon>Solanoideae</taxon>
        <taxon>Solaneae</taxon>
        <taxon>Solanum</taxon>
    </lineage>
</organism>
<dbReference type="AlphaFoldDB" id="A0AAF0ZF72"/>
<evidence type="ECO:0000256" key="1">
    <source>
        <dbReference type="SAM" id="Phobius"/>
    </source>
</evidence>
<dbReference type="PANTHER" id="PTHR47280:SF1">
    <property type="entry name" value="PHEOPHYTINASE, CHLOROPLASTIC"/>
    <property type="match status" value="1"/>
</dbReference>
<keyword evidence="3" id="KW-1185">Reference proteome</keyword>
<evidence type="ECO:0000313" key="3">
    <source>
        <dbReference type="Proteomes" id="UP001234989"/>
    </source>
</evidence>
<keyword evidence="1" id="KW-0812">Transmembrane</keyword>
<dbReference type="Proteomes" id="UP001234989">
    <property type="component" value="Chromosome 7"/>
</dbReference>
<dbReference type="GO" id="GO:0015996">
    <property type="term" value="P:chlorophyll catabolic process"/>
    <property type="evidence" value="ECO:0007669"/>
    <property type="project" value="InterPro"/>
</dbReference>
<dbReference type="EMBL" id="CP133618">
    <property type="protein sequence ID" value="WMV37458.1"/>
    <property type="molecule type" value="Genomic_DNA"/>
</dbReference>
<dbReference type="Gene3D" id="3.40.50.1820">
    <property type="entry name" value="alpha/beta hydrolase"/>
    <property type="match status" value="1"/>
</dbReference>
<evidence type="ECO:0000313" key="2">
    <source>
        <dbReference type="EMBL" id="WMV37458.1"/>
    </source>
</evidence>
<dbReference type="GO" id="GO:0080124">
    <property type="term" value="F:pheophytinase activity"/>
    <property type="evidence" value="ECO:0007669"/>
    <property type="project" value="InterPro"/>
</dbReference>
<reference evidence="2" key="1">
    <citation type="submission" date="2023-08" db="EMBL/GenBank/DDBJ databases">
        <title>A de novo genome assembly of Solanum verrucosum Schlechtendal, a Mexican diploid species geographically isolated from the other diploid A-genome species in potato relatives.</title>
        <authorList>
            <person name="Hosaka K."/>
        </authorList>
    </citation>
    <scope>NUCLEOTIDE SEQUENCE</scope>
    <source>
        <tissue evidence="2">Young leaves</tissue>
    </source>
</reference>
<dbReference type="PANTHER" id="PTHR47280">
    <property type="entry name" value="PHEOPHYTINASE, CHLOROPLASTIC"/>
    <property type="match status" value="1"/>
</dbReference>
<sequence>MIQNDCRGAFSTPEEFSSSFVMFFGDKESISSYALTSDVVIAFAGCATILCLNDVRSSGTTKFEEALMGCRMNNVPVCLIYGKEDLWVTPIWGLQVKRQFPKAPYYQISPVAHCPHDEVPELLQEKKNSSSEFPSSILTFQAEDSSRYM</sequence>
<dbReference type="InterPro" id="IPR044211">
    <property type="entry name" value="PPH_chloroplastic"/>
</dbReference>
<keyword evidence="1" id="KW-1133">Transmembrane helix</keyword>
<proteinExistence type="predicted"/>